<dbReference type="KEGG" id="bbev:BBEV_3141"/>
<keyword evidence="4" id="KW-1185">Reference proteome</keyword>
<keyword evidence="2" id="KW-1133">Transmembrane helix</keyword>
<evidence type="ECO:0000256" key="1">
    <source>
        <dbReference type="SAM" id="Coils"/>
    </source>
</evidence>
<accession>A0A1D7QZM0</accession>
<dbReference type="Proteomes" id="UP000094463">
    <property type="component" value="Chromosome"/>
</dbReference>
<organism evidence="3 4">
    <name type="scientific">Salisediminibacterium beveridgei</name>
    <dbReference type="NCBI Taxonomy" id="632773"/>
    <lineage>
        <taxon>Bacteria</taxon>
        <taxon>Bacillati</taxon>
        <taxon>Bacillota</taxon>
        <taxon>Bacilli</taxon>
        <taxon>Bacillales</taxon>
        <taxon>Bacillaceae</taxon>
        <taxon>Salisediminibacterium</taxon>
    </lineage>
</organism>
<feature type="coiled-coil region" evidence="1">
    <location>
        <begin position="2"/>
        <end position="56"/>
    </location>
</feature>
<evidence type="ECO:0000256" key="2">
    <source>
        <dbReference type="SAM" id="Phobius"/>
    </source>
</evidence>
<keyword evidence="2" id="KW-0472">Membrane</keyword>
<dbReference type="RefSeq" id="WP_069366337.1">
    <property type="nucleotide sequence ID" value="NZ_CP012502.1"/>
</dbReference>
<dbReference type="Gene3D" id="1.20.120.20">
    <property type="entry name" value="Apolipoprotein"/>
    <property type="match status" value="1"/>
</dbReference>
<sequence length="209" mass="24247">MNQQKTEKYNEAITAIKRINDEVYFKNMKEHLNENADELSNQNSKLAKDFMKLKKQVSNIIIEFEDIIENTDDKISGNINDLHEEIKNNLTEVSTEITSTTNKQSAELNKHLNLIQDQLENTQQEILNTIQMSSSRIVDLQEKEFIKYESLPESLSIVEQEQKKLIDFHEELILSNGKMKSEIKLNRWLISILGGVNLSGLLTVIYFMI</sequence>
<dbReference type="AlphaFoldDB" id="A0A1D7QZM0"/>
<evidence type="ECO:0000313" key="4">
    <source>
        <dbReference type="Proteomes" id="UP000094463"/>
    </source>
</evidence>
<name>A0A1D7QZM0_9BACI</name>
<keyword evidence="1" id="KW-0175">Coiled coil</keyword>
<protein>
    <submittedName>
        <fullName evidence="3">Uncharacterized protein</fullName>
    </submittedName>
</protein>
<proteinExistence type="predicted"/>
<dbReference type="STRING" id="632773.BBEV_3141"/>
<dbReference type="SUPFAM" id="SSF58113">
    <property type="entry name" value="Apolipoprotein A-I"/>
    <property type="match status" value="1"/>
</dbReference>
<evidence type="ECO:0000313" key="3">
    <source>
        <dbReference type="EMBL" id="AOM84457.1"/>
    </source>
</evidence>
<keyword evidence="2" id="KW-0812">Transmembrane</keyword>
<reference evidence="3 4" key="1">
    <citation type="submission" date="2015-08" db="EMBL/GenBank/DDBJ databases">
        <title>The complete genome sequence of Bacillus beveridgei MLTeJB.</title>
        <authorList>
            <person name="Hanson T.E."/>
            <person name="Mesa C."/>
            <person name="Basesman S.M."/>
            <person name="Oremland R.S."/>
        </authorList>
    </citation>
    <scope>NUCLEOTIDE SEQUENCE [LARGE SCALE GENOMIC DNA]</scope>
    <source>
        <strain evidence="3 4">MLTeJB</strain>
    </source>
</reference>
<gene>
    <name evidence="3" type="ORF">BBEV_3141</name>
</gene>
<dbReference type="EMBL" id="CP012502">
    <property type="protein sequence ID" value="AOM84457.1"/>
    <property type="molecule type" value="Genomic_DNA"/>
</dbReference>
<feature type="transmembrane region" description="Helical" evidence="2">
    <location>
        <begin position="188"/>
        <end position="208"/>
    </location>
</feature>